<protein>
    <submittedName>
        <fullName evidence="2">Uncharacterized protein</fullName>
    </submittedName>
</protein>
<dbReference type="EMBL" id="JAVRRT010000002">
    <property type="protein sequence ID" value="KAK5174072.1"/>
    <property type="molecule type" value="Genomic_DNA"/>
</dbReference>
<keyword evidence="3" id="KW-1185">Reference proteome</keyword>
<reference evidence="2 3" key="1">
    <citation type="submission" date="2023-08" db="EMBL/GenBank/DDBJ databases">
        <title>Black Yeasts Isolated from many extreme environments.</title>
        <authorList>
            <person name="Coleine C."/>
            <person name="Stajich J.E."/>
            <person name="Selbmann L."/>
        </authorList>
    </citation>
    <scope>NUCLEOTIDE SEQUENCE [LARGE SCALE GENOMIC DNA]</scope>
    <source>
        <strain evidence="2 3">CCFEE 5935</strain>
    </source>
</reference>
<organism evidence="2 3">
    <name type="scientific">Saxophila tyrrhenica</name>
    <dbReference type="NCBI Taxonomy" id="1690608"/>
    <lineage>
        <taxon>Eukaryota</taxon>
        <taxon>Fungi</taxon>
        <taxon>Dikarya</taxon>
        <taxon>Ascomycota</taxon>
        <taxon>Pezizomycotina</taxon>
        <taxon>Dothideomycetes</taxon>
        <taxon>Dothideomycetidae</taxon>
        <taxon>Mycosphaerellales</taxon>
        <taxon>Extremaceae</taxon>
        <taxon>Saxophila</taxon>
    </lineage>
</organism>
<comment type="caution">
    <text evidence="2">The sequence shown here is derived from an EMBL/GenBank/DDBJ whole genome shotgun (WGS) entry which is preliminary data.</text>
</comment>
<dbReference type="GeneID" id="89922500"/>
<gene>
    <name evidence="2" type="ORF">LTR77_001152</name>
</gene>
<proteinExistence type="predicted"/>
<name>A0AAV9PP71_9PEZI</name>
<evidence type="ECO:0000256" key="1">
    <source>
        <dbReference type="SAM" id="MobiDB-lite"/>
    </source>
</evidence>
<feature type="region of interest" description="Disordered" evidence="1">
    <location>
        <begin position="27"/>
        <end position="70"/>
    </location>
</feature>
<evidence type="ECO:0000313" key="2">
    <source>
        <dbReference type="EMBL" id="KAK5174072.1"/>
    </source>
</evidence>
<evidence type="ECO:0000313" key="3">
    <source>
        <dbReference type="Proteomes" id="UP001337655"/>
    </source>
</evidence>
<sequence length="112" mass="12452">MATSQSSQLIILNDFVTLPIIISDYDAPTETKRRASSTATTTTAHSRQNSAASTNDSATTAADPSQQQWSTGFTSFTDELWDRMTVNMKQRLRQACVEVLKRTDDTNSWIES</sequence>
<dbReference type="Proteomes" id="UP001337655">
    <property type="component" value="Unassembled WGS sequence"/>
</dbReference>
<dbReference type="RefSeq" id="XP_064662741.1">
    <property type="nucleotide sequence ID" value="XM_064798414.1"/>
</dbReference>
<accession>A0AAV9PP71</accession>
<dbReference type="AlphaFoldDB" id="A0AAV9PP71"/>
<feature type="compositionally biased region" description="Low complexity" evidence="1">
    <location>
        <begin position="36"/>
        <end position="63"/>
    </location>
</feature>